<gene>
    <name evidence="7" type="ORF">GIB67_018783</name>
</gene>
<evidence type="ECO:0000256" key="6">
    <source>
        <dbReference type="SAM" id="MobiDB-lite"/>
    </source>
</evidence>
<dbReference type="PANTHER" id="PTHR10543">
    <property type="entry name" value="BETA-CAROTENE DIOXYGENASE"/>
    <property type="match status" value="1"/>
</dbReference>
<evidence type="ECO:0000256" key="3">
    <source>
        <dbReference type="ARBA" id="ARBA00022964"/>
    </source>
</evidence>
<comment type="cofactor">
    <cofactor evidence="5">
        <name>Fe(2+)</name>
        <dbReference type="ChEBI" id="CHEBI:29033"/>
    </cofactor>
    <text evidence="5">Binds 1 Fe(2+) ion per subunit.</text>
</comment>
<dbReference type="OrthoDB" id="1069523at2759"/>
<evidence type="ECO:0000313" key="7">
    <source>
        <dbReference type="EMBL" id="KAF6165339.1"/>
    </source>
</evidence>
<name>A0A7J7NDN2_9MAGN</name>
<evidence type="ECO:0000256" key="1">
    <source>
        <dbReference type="ARBA" id="ARBA00006787"/>
    </source>
</evidence>
<organism evidence="7 8">
    <name type="scientific">Kingdonia uniflora</name>
    <dbReference type="NCBI Taxonomy" id="39325"/>
    <lineage>
        <taxon>Eukaryota</taxon>
        <taxon>Viridiplantae</taxon>
        <taxon>Streptophyta</taxon>
        <taxon>Embryophyta</taxon>
        <taxon>Tracheophyta</taxon>
        <taxon>Spermatophyta</taxon>
        <taxon>Magnoliopsida</taxon>
        <taxon>Ranunculales</taxon>
        <taxon>Circaeasteraceae</taxon>
        <taxon>Kingdonia</taxon>
    </lineage>
</organism>
<keyword evidence="2 5" id="KW-0479">Metal-binding</keyword>
<feature type="compositionally biased region" description="Polar residues" evidence="6">
    <location>
        <begin position="390"/>
        <end position="399"/>
    </location>
</feature>
<evidence type="ECO:0000256" key="5">
    <source>
        <dbReference type="PIRSR" id="PIRSR604294-1"/>
    </source>
</evidence>
<proteinExistence type="inferred from homology"/>
<protein>
    <submittedName>
        <fullName evidence="7">Uncharacterized protein</fullName>
    </submittedName>
</protein>
<dbReference type="InterPro" id="IPR004294">
    <property type="entry name" value="Carotenoid_Oase"/>
</dbReference>
<dbReference type="EMBL" id="JACGCM010000854">
    <property type="protein sequence ID" value="KAF6165339.1"/>
    <property type="molecule type" value="Genomic_DNA"/>
</dbReference>
<dbReference type="GO" id="GO:0016121">
    <property type="term" value="P:carotene catabolic process"/>
    <property type="evidence" value="ECO:0007669"/>
    <property type="project" value="TreeGrafter"/>
</dbReference>
<evidence type="ECO:0000313" key="8">
    <source>
        <dbReference type="Proteomes" id="UP000541444"/>
    </source>
</evidence>
<dbReference type="PANTHER" id="PTHR10543:SF142">
    <property type="entry name" value="OS06G0162550 PROTEIN"/>
    <property type="match status" value="1"/>
</dbReference>
<feature type="region of interest" description="Disordered" evidence="6">
    <location>
        <begin position="376"/>
        <end position="399"/>
    </location>
</feature>
<accession>A0A7J7NDN2</accession>
<dbReference type="GO" id="GO:0009570">
    <property type="term" value="C:chloroplast stroma"/>
    <property type="evidence" value="ECO:0007669"/>
    <property type="project" value="TreeGrafter"/>
</dbReference>
<evidence type="ECO:0000256" key="2">
    <source>
        <dbReference type="ARBA" id="ARBA00022723"/>
    </source>
</evidence>
<dbReference type="GO" id="GO:0046872">
    <property type="term" value="F:metal ion binding"/>
    <property type="evidence" value="ECO:0007669"/>
    <property type="project" value="UniProtKB-KW"/>
</dbReference>
<feature type="binding site" evidence="5">
    <location>
        <position position="266"/>
    </location>
    <ligand>
        <name>Fe cation</name>
        <dbReference type="ChEBI" id="CHEBI:24875"/>
        <note>catalytic</note>
    </ligand>
</feature>
<keyword evidence="3" id="KW-0560">Oxidoreductase</keyword>
<dbReference type="Proteomes" id="UP000541444">
    <property type="component" value="Unassembled WGS sequence"/>
</dbReference>
<dbReference type="Pfam" id="PF03055">
    <property type="entry name" value="RPE65"/>
    <property type="match status" value="1"/>
</dbReference>
<dbReference type="GO" id="GO:0010436">
    <property type="term" value="F:carotenoid dioxygenase activity"/>
    <property type="evidence" value="ECO:0007669"/>
    <property type="project" value="TreeGrafter"/>
</dbReference>
<dbReference type="AlphaFoldDB" id="A0A7J7NDN2"/>
<keyword evidence="4 5" id="KW-0408">Iron</keyword>
<keyword evidence="8" id="KW-1185">Reference proteome</keyword>
<comment type="caution">
    <text evidence="7">The sequence shown here is derived from an EMBL/GenBank/DDBJ whole genome shotgun (WGS) entry which is preliminary data.</text>
</comment>
<keyword evidence="3" id="KW-0223">Dioxygenase</keyword>
<sequence>MTSYPWPAYSPKGEFTEDEIHVHPKLNEMAIDITTQHNLYTGSGTVTRKMLDDESRIVHRITFTNIIPRSQMKELSERMKIFLYAFKNNVEIDLPNIIIEEMIYASTKKGGYKVFPDKPEDTKIERLDTSNCHKSASHLPSVLPSEPTLLGTQSAPLGPNPPFGGLKSTVSLFGRSSYAWIEGEGMVHALNFQRIKKEIRMCRTKIDTLRGRPFTSRSKTAPGTDELVIMGVDAVKPFYVLGIISVDGEKLVYEVDLKFKRSRLSHDIGITQKYNVILDVALIVDINRLLKGDPLMKLKKGGYARIGVMPRYGDTDSVKRFDVEYHSTFYILNCFEDENKVVLRGFKALQSIIPSPNFGSNKFGWFSRGLKPIIPSEADQNTSTEDESLCSLSQMEIKH</sequence>
<reference evidence="7 8" key="1">
    <citation type="journal article" date="2020" name="IScience">
        <title>Genome Sequencing of the Endangered Kingdonia uniflora (Circaeasteraceae, Ranunculales) Reveals Potential Mechanisms of Evolutionary Specialization.</title>
        <authorList>
            <person name="Sun Y."/>
            <person name="Deng T."/>
            <person name="Zhang A."/>
            <person name="Moore M.J."/>
            <person name="Landis J.B."/>
            <person name="Lin N."/>
            <person name="Zhang H."/>
            <person name="Zhang X."/>
            <person name="Huang J."/>
            <person name="Zhang X."/>
            <person name="Sun H."/>
            <person name="Wang H."/>
        </authorList>
    </citation>
    <scope>NUCLEOTIDE SEQUENCE [LARGE SCALE GENOMIC DNA]</scope>
    <source>
        <strain evidence="7">TB1705</strain>
        <tissue evidence="7">Leaf</tissue>
    </source>
</reference>
<comment type="similarity">
    <text evidence="1">Belongs to the carotenoid oxygenase family.</text>
</comment>
<evidence type="ECO:0000256" key="4">
    <source>
        <dbReference type="ARBA" id="ARBA00023004"/>
    </source>
</evidence>